<evidence type="ECO:0000259" key="4">
    <source>
        <dbReference type="PROSITE" id="PS01358"/>
    </source>
</evidence>
<dbReference type="InterPro" id="IPR018551">
    <property type="entry name" value="DUF2007"/>
</dbReference>
<keyword evidence="6" id="KW-1185">Reference proteome</keyword>
<dbReference type="Pfam" id="PF09413">
    <property type="entry name" value="DUF2007"/>
    <property type="match status" value="1"/>
</dbReference>
<dbReference type="HOGENOM" id="CLU_155686_0_0_6"/>
<dbReference type="PROSITE" id="PS01358">
    <property type="entry name" value="ZF_RANBP2_1"/>
    <property type="match status" value="1"/>
</dbReference>
<dbReference type="STRING" id="637905.SVI_3125"/>
<dbReference type="AlphaFoldDB" id="D4ZAQ1"/>
<dbReference type="RefSeq" id="WP_013052393.1">
    <property type="nucleotide sequence ID" value="NC_014012.1"/>
</dbReference>
<dbReference type="EMBL" id="AP011177">
    <property type="protein sequence ID" value="BAJ03096.1"/>
    <property type="molecule type" value="Genomic_DNA"/>
</dbReference>
<dbReference type="Proteomes" id="UP000002350">
    <property type="component" value="Chromosome"/>
</dbReference>
<evidence type="ECO:0000313" key="6">
    <source>
        <dbReference type="Proteomes" id="UP000002350"/>
    </source>
</evidence>
<evidence type="ECO:0000256" key="3">
    <source>
        <dbReference type="ARBA" id="ARBA00022833"/>
    </source>
</evidence>
<dbReference type="GO" id="GO:0008270">
    <property type="term" value="F:zinc ion binding"/>
    <property type="evidence" value="ECO:0007669"/>
    <property type="project" value="UniProtKB-KW"/>
</dbReference>
<feature type="domain" description="RanBP2-type" evidence="4">
    <location>
        <begin position="77"/>
        <end position="96"/>
    </location>
</feature>
<name>D4ZAQ1_SHEVD</name>
<protein>
    <recommendedName>
        <fullName evidence="4">RanBP2-type domain-containing protein</fullName>
    </recommendedName>
</protein>
<evidence type="ECO:0000256" key="1">
    <source>
        <dbReference type="ARBA" id="ARBA00022723"/>
    </source>
</evidence>
<proteinExistence type="predicted"/>
<keyword evidence="2" id="KW-0863">Zinc-finger</keyword>
<organism evidence="5 6">
    <name type="scientific">Shewanella violacea (strain JCM 10179 / CIP 106290 / LMG 19151 / DSS12)</name>
    <dbReference type="NCBI Taxonomy" id="637905"/>
    <lineage>
        <taxon>Bacteria</taxon>
        <taxon>Pseudomonadati</taxon>
        <taxon>Pseudomonadota</taxon>
        <taxon>Gammaproteobacteria</taxon>
        <taxon>Alteromonadales</taxon>
        <taxon>Shewanellaceae</taxon>
        <taxon>Shewanella</taxon>
    </lineage>
</organism>
<keyword evidence="3" id="KW-0862">Zinc</keyword>
<gene>
    <name evidence="5" type="ordered locus">SVI_3125</name>
</gene>
<dbReference type="InterPro" id="IPR001876">
    <property type="entry name" value="Znf_RanBP2"/>
</dbReference>
<accession>D4ZAQ1</accession>
<evidence type="ECO:0000313" key="5">
    <source>
        <dbReference type="EMBL" id="BAJ03096.1"/>
    </source>
</evidence>
<dbReference type="OrthoDB" id="9814654at2"/>
<sequence>MKMVYSNENSFLVNNVKNLIEAQGISTFIKNEFAQGAVGEISALDSWPELWVNNDADFESATEILASSQTCIKGEDWVCKSCAEKNAPSFEICWNCQCENS</sequence>
<evidence type="ECO:0000256" key="2">
    <source>
        <dbReference type="ARBA" id="ARBA00022771"/>
    </source>
</evidence>
<reference evidence="6" key="1">
    <citation type="journal article" date="2010" name="Mol. Biosyst.">
        <title>Complete genome sequence and comparative analysis of Shewanella violacea, a psychrophilic and piezophilic bacterium from deep sea floor sediments.</title>
        <authorList>
            <person name="Aono E."/>
            <person name="Baba T."/>
            <person name="Ara T."/>
            <person name="Nishi T."/>
            <person name="Nakamichi T."/>
            <person name="Inamoto E."/>
            <person name="Toyonaga H."/>
            <person name="Hasegawa M."/>
            <person name="Takai Y."/>
            <person name="Okumura Y."/>
            <person name="Baba M."/>
            <person name="Tomita M."/>
            <person name="Kato C."/>
            <person name="Oshima T."/>
            <person name="Nakasone K."/>
            <person name="Mori H."/>
        </authorList>
    </citation>
    <scope>NUCLEOTIDE SEQUENCE [LARGE SCALE GENOMIC DNA]</scope>
    <source>
        <strain evidence="6">JCM 10179 / CIP 106290 / LMG 19151 / DSS12</strain>
    </source>
</reference>
<dbReference type="KEGG" id="svo:SVI_3125"/>
<dbReference type="eggNOG" id="ENOG5032Y5P">
    <property type="taxonomic scope" value="Bacteria"/>
</dbReference>
<keyword evidence="1" id="KW-0479">Metal-binding</keyword>